<comment type="subcellular location">
    <subcellularLocation>
        <location evidence="5">Cell membrane</location>
        <topology evidence="5">Multi-pass membrane protein</topology>
    </subcellularLocation>
    <subcellularLocation>
        <location evidence="1">Membrane</location>
        <topology evidence="1">Multi-pass membrane protein</topology>
    </subcellularLocation>
</comment>
<evidence type="ECO:0000256" key="2">
    <source>
        <dbReference type="ARBA" id="ARBA00022692"/>
    </source>
</evidence>
<feature type="transmembrane region" description="Helical" evidence="5">
    <location>
        <begin position="20"/>
        <end position="38"/>
    </location>
</feature>
<keyword evidence="3 5" id="KW-1133">Transmembrane helix</keyword>
<comment type="caution">
    <text evidence="6">The sequence shown here is derived from an EMBL/GenBank/DDBJ whole genome shotgun (WGS) entry which is preliminary data.</text>
</comment>
<keyword evidence="5" id="KW-0813">Transport</keyword>
<feature type="transmembrane region" description="Helical" evidence="5">
    <location>
        <begin position="218"/>
        <end position="237"/>
    </location>
</feature>
<dbReference type="AlphaFoldDB" id="A0A1A9B248"/>
<dbReference type="PANTHER" id="PTHR30371">
    <property type="entry name" value="SEC-INDEPENDENT PROTEIN TRANSLOCASE PROTEIN TATC"/>
    <property type="match status" value="1"/>
</dbReference>
<organism evidence="6 7">
    <name type="scientific">Plesiomonas shigelloides</name>
    <name type="common">Aeromonas shigelloides</name>
    <dbReference type="NCBI Taxonomy" id="703"/>
    <lineage>
        <taxon>Bacteria</taxon>
        <taxon>Pseudomonadati</taxon>
        <taxon>Pseudomonadota</taxon>
        <taxon>Gammaproteobacteria</taxon>
        <taxon>Enterobacterales</taxon>
        <taxon>Enterobacteriaceae</taxon>
        <taxon>Plesiomonas</taxon>
    </lineage>
</organism>
<keyword evidence="2 5" id="KW-0812">Transmembrane</keyword>
<keyword evidence="5" id="KW-1003">Cell membrane</keyword>
<dbReference type="GO" id="GO:0065002">
    <property type="term" value="P:intracellular protein transmembrane transport"/>
    <property type="evidence" value="ECO:0007669"/>
    <property type="project" value="TreeGrafter"/>
</dbReference>
<dbReference type="NCBIfam" id="TIGR00945">
    <property type="entry name" value="tatC"/>
    <property type="match status" value="1"/>
</dbReference>
<comment type="function">
    <text evidence="5">Part of the twin-arginine translocation (Tat) system that transports large folded proteins containing a characteristic twin-arginine motif in their signal peptide across membranes. Together with TatB, TatC is part of a receptor directly interacting with Tat signal peptides.</text>
</comment>
<feature type="transmembrane region" description="Helical" evidence="5">
    <location>
        <begin position="157"/>
        <end position="183"/>
    </location>
</feature>
<evidence type="ECO:0000256" key="1">
    <source>
        <dbReference type="ARBA" id="ARBA00004141"/>
    </source>
</evidence>
<evidence type="ECO:0000256" key="3">
    <source>
        <dbReference type="ARBA" id="ARBA00022989"/>
    </source>
</evidence>
<proteinExistence type="inferred from homology"/>
<dbReference type="RefSeq" id="WP_039045231.1">
    <property type="nucleotide sequence ID" value="NZ_CP027852.1"/>
</dbReference>
<reference evidence="6" key="1">
    <citation type="submission" date="2021-03" db="EMBL/GenBank/DDBJ databases">
        <title>Plesiomonas shigelloides zfcc0051, isolated from zebrafish feces.</title>
        <authorList>
            <person name="Vanderhoek Z."/>
            <person name="Gaulke C."/>
        </authorList>
    </citation>
    <scope>NUCLEOTIDE SEQUENCE</scope>
    <source>
        <strain evidence="6">Zfcc0051</strain>
    </source>
</reference>
<protein>
    <recommendedName>
        <fullName evidence="5">Sec-independent protein translocase protein TatC</fullName>
    </recommendedName>
</protein>
<dbReference type="InterPro" id="IPR019820">
    <property type="entry name" value="Sec-indep_translocase_CS"/>
</dbReference>
<evidence type="ECO:0000313" key="7">
    <source>
        <dbReference type="Proteomes" id="UP000664658"/>
    </source>
</evidence>
<name>A0A1A9B248_PLESH</name>
<dbReference type="InterPro" id="IPR002033">
    <property type="entry name" value="TatC"/>
</dbReference>
<dbReference type="KEGG" id="pshi:SAMEA2665130_3023"/>
<evidence type="ECO:0000313" key="6">
    <source>
        <dbReference type="EMBL" id="MBO1109647.1"/>
    </source>
</evidence>
<feature type="transmembrane region" description="Helical" evidence="5">
    <location>
        <begin position="116"/>
        <end position="137"/>
    </location>
</feature>
<dbReference type="GO" id="GO:0043953">
    <property type="term" value="P:protein transport by the Tat complex"/>
    <property type="evidence" value="ECO:0007669"/>
    <property type="project" value="UniProtKB-UniRule"/>
</dbReference>
<gene>
    <name evidence="5 6" type="primary">tatC</name>
    <name evidence="6" type="ORF">J2R62_15800</name>
</gene>
<dbReference type="PRINTS" id="PR01840">
    <property type="entry name" value="TATCFAMILY"/>
</dbReference>
<evidence type="ECO:0000256" key="5">
    <source>
        <dbReference type="HAMAP-Rule" id="MF_00902"/>
    </source>
</evidence>
<dbReference type="GO" id="GO:0009977">
    <property type="term" value="F:proton motive force dependent protein transmembrane transporter activity"/>
    <property type="evidence" value="ECO:0007669"/>
    <property type="project" value="TreeGrafter"/>
</dbReference>
<dbReference type="Proteomes" id="UP000664658">
    <property type="component" value="Unassembled WGS sequence"/>
</dbReference>
<dbReference type="PROSITE" id="PS01218">
    <property type="entry name" value="TATC"/>
    <property type="match status" value="1"/>
</dbReference>
<dbReference type="PANTHER" id="PTHR30371:SF0">
    <property type="entry name" value="SEC-INDEPENDENT PROTEIN TRANSLOCASE PROTEIN TATC, CHLOROPLASTIC-RELATED"/>
    <property type="match status" value="1"/>
</dbReference>
<sequence length="254" mass="28392">MTVEDTQPLISHLIELRTRLLRAIISILVIFLCLVWFSNDIYAWVSAPLVERMPHGASMIATEVASPFIAPIKLTLLVSVFLAAPLVLYQVWGFIAPALYRHERRLILPLLVSSSALFYLGMVFAYYVVFPLIFGFFTKTAPEGVTIATDINSYLDFVMGLFLAFGLAFEIPVAIVLLCWSGVTTADELRKKRPYIIVGVFVVAMLLTPPDVFSQTLLAIPMCLLFELGVFCSRFYVRRDAEGEADDEEANASH</sequence>
<dbReference type="EMBL" id="JAFNAA010000023">
    <property type="protein sequence ID" value="MBO1109647.1"/>
    <property type="molecule type" value="Genomic_DNA"/>
</dbReference>
<keyword evidence="4 5" id="KW-0472">Membrane</keyword>
<dbReference type="GO" id="GO:0033281">
    <property type="term" value="C:TAT protein transport complex"/>
    <property type="evidence" value="ECO:0007669"/>
    <property type="project" value="UniProtKB-UniRule"/>
</dbReference>
<dbReference type="HAMAP" id="MF_00902">
    <property type="entry name" value="TatC"/>
    <property type="match status" value="1"/>
</dbReference>
<keyword evidence="5" id="KW-0653">Protein transport</keyword>
<comment type="similarity">
    <text evidence="5">Belongs to the TatC family.</text>
</comment>
<feature type="transmembrane region" description="Helical" evidence="5">
    <location>
        <begin position="195"/>
        <end position="212"/>
    </location>
</feature>
<dbReference type="Pfam" id="PF00902">
    <property type="entry name" value="TatC"/>
    <property type="match status" value="1"/>
</dbReference>
<dbReference type="GeneID" id="69704787"/>
<comment type="subunit">
    <text evidence="5">The Tat system comprises two distinct complexes: a TatABC complex, containing multiple copies of TatA, TatB and TatC subunits, and a separate TatA complex, containing only TatA subunits. Substrates initially bind to the TatABC complex, which probably triggers association of the separate TatA complex to form the active translocon.</text>
</comment>
<accession>A0A1A9B248</accession>
<keyword evidence="5" id="KW-0811">Translocation</keyword>
<feature type="transmembrane region" description="Helical" evidence="5">
    <location>
        <begin position="74"/>
        <end position="95"/>
    </location>
</feature>
<dbReference type="NCBIfam" id="NF008174">
    <property type="entry name" value="PRK10921.1"/>
    <property type="match status" value="1"/>
</dbReference>
<evidence type="ECO:0000256" key="4">
    <source>
        <dbReference type="ARBA" id="ARBA00023136"/>
    </source>
</evidence>